<feature type="region of interest" description="Disordered" evidence="1">
    <location>
        <begin position="74"/>
        <end position="111"/>
    </location>
</feature>
<evidence type="ECO:0000313" key="2">
    <source>
        <dbReference type="EMBL" id="CEK63760.1"/>
    </source>
</evidence>
<name>A0A0B6Z7Q2_9EUPU</name>
<evidence type="ECO:0000256" key="1">
    <source>
        <dbReference type="SAM" id="MobiDB-lite"/>
    </source>
</evidence>
<reference evidence="2" key="1">
    <citation type="submission" date="2014-12" db="EMBL/GenBank/DDBJ databases">
        <title>Insight into the proteome of Arion vulgaris.</title>
        <authorList>
            <person name="Aradska J."/>
            <person name="Bulat T."/>
            <person name="Smidak R."/>
            <person name="Sarate P."/>
            <person name="Gangsoo J."/>
            <person name="Sialana F."/>
            <person name="Bilban M."/>
            <person name="Lubec G."/>
        </authorList>
    </citation>
    <scope>NUCLEOTIDE SEQUENCE</scope>
    <source>
        <tissue evidence="2">Skin</tissue>
    </source>
</reference>
<organism evidence="2">
    <name type="scientific">Arion vulgaris</name>
    <dbReference type="NCBI Taxonomy" id="1028688"/>
    <lineage>
        <taxon>Eukaryota</taxon>
        <taxon>Metazoa</taxon>
        <taxon>Spiralia</taxon>
        <taxon>Lophotrochozoa</taxon>
        <taxon>Mollusca</taxon>
        <taxon>Gastropoda</taxon>
        <taxon>Heterobranchia</taxon>
        <taxon>Euthyneura</taxon>
        <taxon>Panpulmonata</taxon>
        <taxon>Eupulmonata</taxon>
        <taxon>Stylommatophora</taxon>
        <taxon>Helicina</taxon>
        <taxon>Arionoidea</taxon>
        <taxon>Arionidae</taxon>
        <taxon>Arion</taxon>
    </lineage>
</organism>
<sequence>KNQSGTKYKGNKVKLLASDTRITSGDLKIKNIKPADLKITEPISEKRNKRQKNHVKEEICSAVIKKHKTKEASCGTLIQKQKGKSKQKVDANVPEVKLQTASDCNMTSGSL</sequence>
<protein>
    <submittedName>
        <fullName evidence="2">Uncharacterized protein</fullName>
    </submittedName>
</protein>
<feature type="non-terminal residue" evidence="2">
    <location>
        <position position="111"/>
    </location>
</feature>
<gene>
    <name evidence="2" type="primary">ORF49374</name>
</gene>
<dbReference type="EMBL" id="HACG01016895">
    <property type="protein sequence ID" value="CEK63760.1"/>
    <property type="molecule type" value="Transcribed_RNA"/>
</dbReference>
<feature type="non-terminal residue" evidence="2">
    <location>
        <position position="1"/>
    </location>
</feature>
<feature type="compositionally biased region" description="Polar residues" evidence="1">
    <location>
        <begin position="99"/>
        <end position="111"/>
    </location>
</feature>
<accession>A0A0B6Z7Q2</accession>
<dbReference type="AlphaFoldDB" id="A0A0B6Z7Q2"/>
<proteinExistence type="predicted"/>